<dbReference type="EMBL" id="JACHXI010000030">
    <property type="protein sequence ID" value="MBB3105240.1"/>
    <property type="molecule type" value="Genomic_DNA"/>
</dbReference>
<dbReference type="AlphaFoldDB" id="A0A839T8N3"/>
<sequence length="114" mass="12763">MSKTVQVETEDDFFARMRKVAGQIDRHEFVGSYENVSFEDADEMCAYVEKEARQEAAKGVIWKPRSAKGQFLTVKARKALSTPRENLTVWNGKLVASKGSLVGPVARKKGKNQV</sequence>
<comment type="caution">
    <text evidence="1">The sequence shown here is derived from an EMBL/GenBank/DDBJ whole genome shotgun (WGS) entry which is preliminary data.</text>
</comment>
<gene>
    <name evidence="1" type="ORF">FHR87_003675</name>
</gene>
<keyword evidence="2" id="KW-1185">Reference proteome</keyword>
<name>A0A839T8N3_AZOMA</name>
<reference evidence="1 2" key="1">
    <citation type="submission" date="2020-08" db="EMBL/GenBank/DDBJ databases">
        <title>Genomic Encyclopedia of Type Strains, Phase III (KMG-III): the genomes of soil and plant-associated and newly described type strains.</title>
        <authorList>
            <person name="Whitman W."/>
        </authorList>
    </citation>
    <scope>NUCLEOTIDE SEQUENCE [LARGE SCALE GENOMIC DNA]</scope>
    <source>
        <strain evidence="1 2">CECT 4462</strain>
    </source>
</reference>
<dbReference type="Proteomes" id="UP000549250">
    <property type="component" value="Unassembled WGS sequence"/>
</dbReference>
<dbReference type="RefSeq" id="WP_183168107.1">
    <property type="nucleotide sequence ID" value="NZ_JACHXI010000030.1"/>
</dbReference>
<protein>
    <submittedName>
        <fullName evidence="1">Uncharacterized protein</fullName>
    </submittedName>
</protein>
<accession>A0A839T8N3</accession>
<evidence type="ECO:0000313" key="1">
    <source>
        <dbReference type="EMBL" id="MBB3105240.1"/>
    </source>
</evidence>
<proteinExistence type="predicted"/>
<evidence type="ECO:0000313" key="2">
    <source>
        <dbReference type="Proteomes" id="UP000549250"/>
    </source>
</evidence>
<organism evidence="1 2">
    <name type="scientific">Azomonas macrocytogenes</name>
    <name type="common">Azotobacter macrocytogenes</name>
    <dbReference type="NCBI Taxonomy" id="69962"/>
    <lineage>
        <taxon>Bacteria</taxon>
        <taxon>Pseudomonadati</taxon>
        <taxon>Pseudomonadota</taxon>
        <taxon>Gammaproteobacteria</taxon>
        <taxon>Pseudomonadales</taxon>
        <taxon>Pseudomonadaceae</taxon>
        <taxon>Azomonas</taxon>
    </lineage>
</organism>